<dbReference type="Pfam" id="PF00313">
    <property type="entry name" value="CSD"/>
    <property type="match status" value="2"/>
</dbReference>
<dbReference type="EMBL" id="CP002156">
    <property type="protein sequence ID" value="ADM09740.1"/>
    <property type="molecule type" value="Genomic_DNA"/>
</dbReference>
<gene>
    <name evidence="2" type="ordered locus">PB2503_08424</name>
</gene>
<dbReference type="InterPro" id="IPR050181">
    <property type="entry name" value="Cold_shock_domain"/>
</dbReference>
<dbReference type="GO" id="GO:0005829">
    <property type="term" value="C:cytosol"/>
    <property type="evidence" value="ECO:0007669"/>
    <property type="project" value="UniProtKB-ARBA"/>
</dbReference>
<accession>E0TBE3</accession>
<dbReference type="SUPFAM" id="SSF50249">
    <property type="entry name" value="Nucleic acid-binding proteins"/>
    <property type="match status" value="2"/>
</dbReference>
<dbReference type="AlphaFoldDB" id="E0TBE3"/>
<name>E0TBE3_PARBH</name>
<reference evidence="2 3" key="2">
    <citation type="journal article" date="2011" name="J. Bacteriol.">
        <title>Complete genome sequence of strain HTCC2503T of Parvularcula bermudensis, the type species of the order "Parvularculales" in the class Alphaproteobacteria.</title>
        <authorList>
            <person name="Oh H.M."/>
            <person name="Kang I."/>
            <person name="Vergin K.L."/>
            <person name="Kang D."/>
            <person name="Rhee K.H."/>
            <person name="Giovannoni S.J."/>
            <person name="Cho J.C."/>
        </authorList>
    </citation>
    <scope>NUCLEOTIDE SEQUENCE [LARGE SCALE GENOMIC DNA]</scope>
    <source>
        <strain evidence="3">ATCC BAA-594 / HTCC2503 / KCTC 12087</strain>
    </source>
</reference>
<dbReference type="eggNOG" id="COG1278">
    <property type="taxonomic scope" value="Bacteria"/>
</dbReference>
<evidence type="ECO:0000313" key="2">
    <source>
        <dbReference type="EMBL" id="ADM09740.1"/>
    </source>
</evidence>
<dbReference type="PRINTS" id="PR00050">
    <property type="entry name" value="COLDSHOCK"/>
</dbReference>
<sequence>MPHPRDANSDSREIRGFVKWFDQTKGYGFITDEAGGRDVLIHSSCLKQSGRATAPEGAIVTCEAIESEKGLQATRIINLEISELNTITRPPATRMPLVEVAGDFEDVTVKWFSRAKGYGFLTATNANEDIFVHMEVVRAAGLSELQPGQRLRASYGRGTKGLLAAAIEPPREN</sequence>
<dbReference type="OrthoDB" id="9791685at2"/>
<feature type="domain" description="CSD" evidence="1">
    <location>
        <begin position="13"/>
        <end position="78"/>
    </location>
</feature>
<organism evidence="2 3">
    <name type="scientific">Parvularcula bermudensis (strain ATCC BAA-594 / HTCC2503 / KCTC 12087)</name>
    <dbReference type="NCBI Taxonomy" id="314260"/>
    <lineage>
        <taxon>Bacteria</taxon>
        <taxon>Pseudomonadati</taxon>
        <taxon>Pseudomonadota</taxon>
        <taxon>Alphaproteobacteria</taxon>
        <taxon>Parvularculales</taxon>
        <taxon>Parvularculaceae</taxon>
        <taxon>Parvularcula</taxon>
    </lineage>
</organism>
<dbReference type="STRING" id="314260.PB2503_08424"/>
<evidence type="ECO:0000259" key="1">
    <source>
        <dbReference type="PROSITE" id="PS51857"/>
    </source>
</evidence>
<proteinExistence type="predicted"/>
<reference evidence="3" key="1">
    <citation type="submission" date="2010-08" db="EMBL/GenBank/DDBJ databases">
        <title>Genome sequence of Parvularcula bermudensis HTCC2503.</title>
        <authorList>
            <person name="Kang D.-M."/>
            <person name="Oh H.-M."/>
            <person name="Cho J.-C."/>
        </authorList>
    </citation>
    <scope>NUCLEOTIDE SEQUENCE [LARGE SCALE GENOMIC DNA]</scope>
    <source>
        <strain evidence="3">ATCC BAA-594 / HTCC2503 / KCTC 12087</strain>
    </source>
</reference>
<dbReference type="SMART" id="SM00357">
    <property type="entry name" value="CSP"/>
    <property type="match status" value="2"/>
</dbReference>
<dbReference type="CDD" id="cd04458">
    <property type="entry name" value="CSP_CDS"/>
    <property type="match status" value="2"/>
</dbReference>
<evidence type="ECO:0000313" key="3">
    <source>
        <dbReference type="Proteomes" id="UP000001302"/>
    </source>
</evidence>
<dbReference type="KEGG" id="pbr:PB2503_08424"/>
<dbReference type="HOGENOM" id="CLU_097141_2_0_5"/>
<protein>
    <submittedName>
        <fullName evidence="2">Cold shock protein</fullName>
    </submittedName>
</protein>
<dbReference type="InterPro" id="IPR002059">
    <property type="entry name" value="CSP_DNA-bd"/>
</dbReference>
<dbReference type="Proteomes" id="UP000001302">
    <property type="component" value="Chromosome"/>
</dbReference>
<dbReference type="PROSITE" id="PS51857">
    <property type="entry name" value="CSD_2"/>
    <property type="match status" value="2"/>
</dbReference>
<dbReference type="InterPro" id="IPR012340">
    <property type="entry name" value="NA-bd_OB-fold"/>
</dbReference>
<dbReference type="GO" id="GO:0003676">
    <property type="term" value="F:nucleic acid binding"/>
    <property type="evidence" value="ECO:0007669"/>
    <property type="project" value="InterPro"/>
</dbReference>
<keyword evidence="3" id="KW-1185">Reference proteome</keyword>
<dbReference type="PANTHER" id="PTHR11544">
    <property type="entry name" value="COLD SHOCK DOMAIN CONTAINING PROTEINS"/>
    <property type="match status" value="1"/>
</dbReference>
<feature type="domain" description="CSD" evidence="1">
    <location>
        <begin position="104"/>
        <end position="169"/>
    </location>
</feature>
<dbReference type="Gene3D" id="2.40.50.140">
    <property type="entry name" value="Nucleic acid-binding proteins"/>
    <property type="match status" value="2"/>
</dbReference>
<dbReference type="RefSeq" id="WP_013300714.1">
    <property type="nucleotide sequence ID" value="NC_014414.1"/>
</dbReference>
<dbReference type="InterPro" id="IPR011129">
    <property type="entry name" value="CSD"/>
</dbReference>